<evidence type="ECO:0000259" key="1">
    <source>
        <dbReference type="PROSITE" id="PS51782"/>
    </source>
</evidence>
<dbReference type="GO" id="GO:0016788">
    <property type="term" value="F:hydrolase activity, acting on ester bonds"/>
    <property type="evidence" value="ECO:0007669"/>
    <property type="project" value="UniProtKB-ARBA"/>
</dbReference>
<dbReference type="Proteomes" id="UP000193431">
    <property type="component" value="Chromosome"/>
</dbReference>
<dbReference type="Gene3D" id="3.10.350.10">
    <property type="entry name" value="LysM domain"/>
    <property type="match status" value="1"/>
</dbReference>
<keyword evidence="3" id="KW-1185">Reference proteome</keyword>
<gene>
    <name evidence="2" type="ORF">BST97_10080</name>
</gene>
<dbReference type="CDD" id="cd00118">
    <property type="entry name" value="LysM"/>
    <property type="match status" value="1"/>
</dbReference>
<organism evidence="2 3">
    <name type="scientific">Nonlabens spongiae</name>
    <dbReference type="NCBI Taxonomy" id="331648"/>
    <lineage>
        <taxon>Bacteria</taxon>
        <taxon>Pseudomonadati</taxon>
        <taxon>Bacteroidota</taxon>
        <taxon>Flavobacteriia</taxon>
        <taxon>Flavobacteriales</taxon>
        <taxon>Flavobacteriaceae</taxon>
        <taxon>Nonlabens</taxon>
    </lineage>
</organism>
<name>A0A1W6ML52_9FLAO</name>
<dbReference type="InterPro" id="IPR013830">
    <property type="entry name" value="SGNH_hydro"/>
</dbReference>
<dbReference type="SUPFAM" id="SSF54106">
    <property type="entry name" value="LysM domain"/>
    <property type="match status" value="1"/>
</dbReference>
<dbReference type="InterPro" id="IPR036514">
    <property type="entry name" value="SGNH_hydro_sf"/>
</dbReference>
<dbReference type="InterPro" id="IPR018392">
    <property type="entry name" value="LysM"/>
</dbReference>
<dbReference type="SMART" id="SM00257">
    <property type="entry name" value="LysM"/>
    <property type="match status" value="1"/>
</dbReference>
<dbReference type="Gene3D" id="3.40.50.1110">
    <property type="entry name" value="SGNH hydrolase"/>
    <property type="match status" value="2"/>
</dbReference>
<reference evidence="2 3" key="1">
    <citation type="submission" date="2016-11" db="EMBL/GenBank/DDBJ databases">
        <title>Trade-off between light-utilization and light-protection in marine flavobacteria.</title>
        <authorList>
            <person name="Kumagai Y."/>
        </authorList>
    </citation>
    <scope>NUCLEOTIDE SEQUENCE [LARGE SCALE GENOMIC DNA]</scope>
    <source>
        <strain evidence="2 3">JCM 13191</strain>
    </source>
</reference>
<accession>A0A1W6ML52</accession>
<proteinExistence type="predicted"/>
<dbReference type="PROSITE" id="PS51782">
    <property type="entry name" value="LYSM"/>
    <property type="match status" value="1"/>
</dbReference>
<feature type="domain" description="LysM" evidence="1">
    <location>
        <begin position="227"/>
        <end position="270"/>
    </location>
</feature>
<evidence type="ECO:0000313" key="2">
    <source>
        <dbReference type="EMBL" id="ARN78307.1"/>
    </source>
</evidence>
<dbReference type="AlphaFoldDB" id="A0A1W6ML52"/>
<protein>
    <recommendedName>
        <fullName evidence="1">LysM domain-containing protein</fullName>
    </recommendedName>
</protein>
<dbReference type="SUPFAM" id="SSF52266">
    <property type="entry name" value="SGNH hydrolase"/>
    <property type="match status" value="1"/>
</dbReference>
<dbReference type="STRING" id="331648.BST97_10080"/>
<sequence length="493" mass="55922">MKLKIKLMTKRRFEEALWSMSISTPLDDHGAEMPREKMNKMCCLIIGFLASFLSIAQTELQINPKLIDSTFLEIKYDRVLHPFFKKLDSLKNGQITQLTVVHIGDSHVQGPYFPQYTREGLQQVFGNAGRGFVFPYRVANTNGSVDVKFKSDVDWKSMRNVKSDGSDDVGLSGINFETIEPDFLLEVNLDESVEDTRIVKILSQHPERFKLSLASEKDIIKTTVRFKNYTVKSGEYLGKIASKFGTSVSAIKKLNGFKNDNINAGQSIKIPVKQGGEKNSKNVNFSDLKKLVDSSYYLPPGNNQFYIRPATTAERYVLDGLSFSNNEVGILYHAIGVNGSKFSDYNKFPRFFDQLAALKPDLIIISLGTNESFYTNYSVEKLRKDMDAFNRNLLRRNITGNILLTSPPPSIKNKRTANETATEYAYEMGVFANLNSWAFYDLHSVSRASKAMEDWYKAGLTARDKIHFLENGYKLQAQLLVQTLLESYNAYKN</sequence>
<evidence type="ECO:0000313" key="3">
    <source>
        <dbReference type="Proteomes" id="UP000193431"/>
    </source>
</evidence>
<dbReference type="EMBL" id="CP019344">
    <property type="protein sequence ID" value="ARN78307.1"/>
    <property type="molecule type" value="Genomic_DNA"/>
</dbReference>
<dbReference type="InterPro" id="IPR036779">
    <property type="entry name" value="LysM_dom_sf"/>
</dbReference>
<dbReference type="Pfam" id="PF01476">
    <property type="entry name" value="LysM"/>
    <property type="match status" value="1"/>
</dbReference>
<dbReference type="Pfam" id="PF13472">
    <property type="entry name" value="Lipase_GDSL_2"/>
    <property type="match status" value="1"/>
</dbReference>